<evidence type="ECO:0000259" key="6">
    <source>
        <dbReference type="Pfam" id="PF00644"/>
    </source>
</evidence>
<dbReference type="OrthoDB" id="109543at2759"/>
<dbReference type="GO" id="GO:0003950">
    <property type="term" value="F:NAD+ poly-ADP-ribosyltransferase activity"/>
    <property type="evidence" value="ECO:0007669"/>
    <property type="project" value="InterPro"/>
</dbReference>
<dbReference type="PANTHER" id="PTHR21328">
    <property type="entry name" value="POLY ADP-RIBOSE POLYMERASE FAMILY, MEMBER PARP"/>
    <property type="match status" value="1"/>
</dbReference>
<evidence type="ECO:0000256" key="3">
    <source>
        <dbReference type="ARBA" id="ARBA00022695"/>
    </source>
</evidence>
<sequence>MPIFRKTKSSETSQKSMPTTFIPAATDNTSTGYDKRGSRLRGKKPLFKKTKPSEEWHQQIDFTAGVLRPSDKRFPFLLVQKHTDQYLKKKGRLTQSDIDLRLSALIQNHEARDVALAACAYAMSPASVRALLNVELSVAPVTFYGFELFLHSLIAVNYSNVNAVSDLETQWARRMLGYAIHGAESAGRYLEGLCSVLATSHVPNLNMVPDFEILARRAFGDFALYLEGLRLKCLWVTAHASIAWLSKLAKTSPATTPSGHLLPEHLLDRHFPIWRIWATWRPDLYRTSLLNGLDCAKRGALAEMFALEGPDFITGTQRTLREGMIAQYGTKKSLVQFQSLVVKVPTHTKEELGNMLNRLAVAMENALAGGQDGFKLFVQLTMTRPITVETLQLLEAIRTINDAPDFHVHDALLEIYLARPKIHGLHITALQHLIYILDDANSDALRKVLLQPWLAQGIEKCVLDCQAAVRTHMETGLAWTHLLQEFHIFLHIIKSSEHCLPILGAGLKAQLEGLPSHKTLATLVNIHDFNGGVKVDGKRKDPLNDAIEECCMRRYFNRGSMSTGSIDHRSQHTVEAIFDVWNSTTSTQLRRLAVIACSITGVDFVQRCGMLVHITEMPQELATEIIKIMDADDVDKEKSCIAFTRLLVRKNDMIAVQTWKGVLYSMMEKHSDTLLDYTLRNLRVSEWCQWMLGLFSLFSDTIMDPKAAPPKILNPNVHLWAREISDYITPLVRLEEFLGDDRAPMLYILNGRNDHSKKELLGILDALQAAPDLDIGMEKLMQGIISKLSLDGADNLFRVDNCLKSLLKMSDQGVEAYQRVLDWVGPKQKRGNVPLTVIQVRISGWLQDADMSIIDKAAIRAIARLFGLETYEYHVSLDVLKEVAAYYEDEERQMLAEADRLEGIKKTLKAEDPLGTAIFLKELGIQDTSPLDEEIERLPLSVRSAVEKCGDNHVEVSFPLTLADLQRGAMGVGDAKTVLIHLFLDPAYTMPPSFCVHLDTDMDPELNKSCLEHTPWNISEKAKEPERVYCRGRLTPLVFQLNRNLHRYFRVRGYGIADLHAFVKSNLKDLPYECMVCGARHATSGEQLRRPLPCDKAACMEIWENTPLTVKIPELWSDPFTVDMLLTGVYAAAASNRTDLLPGCPIPLPVLITVTLNLLPSLATMKTSNDLSRTLRNVSRDAEKLLVWTCTHYRGYIASATGLCRIPGLSVGTHQFVLANTNPQLETAFAARLPKNCVKGSTTCVLFHGTTLDRLPCILSQGLIVGSGTHLQRTGAVYGKGIYLAEEPSTSLTYAPTALSWRMSGLNNMKLLLGCEVVRNGNRVANGVHVIKDQRDVMVRYIMLFDRTAPDPMANHIVGPLRSAMHALRSGAV</sequence>
<feature type="region of interest" description="Disordered" evidence="5">
    <location>
        <begin position="1"/>
        <end position="40"/>
    </location>
</feature>
<evidence type="ECO:0000313" key="7">
    <source>
        <dbReference type="EMBL" id="KAF2710805.1"/>
    </source>
</evidence>
<dbReference type="Gene3D" id="3.90.228.10">
    <property type="match status" value="1"/>
</dbReference>
<evidence type="ECO:0000256" key="1">
    <source>
        <dbReference type="ARBA" id="ARBA00022676"/>
    </source>
</evidence>
<feature type="domain" description="PARP catalytic" evidence="6">
    <location>
        <begin position="1243"/>
        <end position="1298"/>
    </location>
</feature>
<feature type="compositionally biased region" description="Polar residues" evidence="5">
    <location>
        <begin position="10"/>
        <end position="19"/>
    </location>
</feature>
<proteinExistence type="predicted"/>
<keyword evidence="3" id="KW-0548">Nucleotidyltransferase</keyword>
<gene>
    <name evidence="7" type="ORF">K504DRAFT_465862</name>
</gene>
<reference evidence="7" key="1">
    <citation type="journal article" date="2020" name="Stud. Mycol.">
        <title>101 Dothideomycetes genomes: a test case for predicting lifestyles and emergence of pathogens.</title>
        <authorList>
            <person name="Haridas S."/>
            <person name="Albert R."/>
            <person name="Binder M."/>
            <person name="Bloem J."/>
            <person name="Labutti K."/>
            <person name="Salamov A."/>
            <person name="Andreopoulos B."/>
            <person name="Baker S."/>
            <person name="Barry K."/>
            <person name="Bills G."/>
            <person name="Bluhm B."/>
            <person name="Cannon C."/>
            <person name="Castanera R."/>
            <person name="Culley D."/>
            <person name="Daum C."/>
            <person name="Ezra D."/>
            <person name="Gonzalez J."/>
            <person name="Henrissat B."/>
            <person name="Kuo A."/>
            <person name="Liang C."/>
            <person name="Lipzen A."/>
            <person name="Lutzoni F."/>
            <person name="Magnuson J."/>
            <person name="Mondo S."/>
            <person name="Nolan M."/>
            <person name="Ohm R."/>
            <person name="Pangilinan J."/>
            <person name="Park H.-J."/>
            <person name="Ramirez L."/>
            <person name="Alfaro M."/>
            <person name="Sun H."/>
            <person name="Tritt A."/>
            <person name="Yoshinaga Y."/>
            <person name="Zwiers L.-H."/>
            <person name="Turgeon B."/>
            <person name="Goodwin S."/>
            <person name="Spatafora J."/>
            <person name="Crous P."/>
            <person name="Grigoriev I."/>
        </authorList>
    </citation>
    <scope>NUCLEOTIDE SEQUENCE</scope>
    <source>
        <strain evidence="7">CBS 279.74</strain>
    </source>
</reference>
<keyword evidence="8" id="KW-1185">Reference proteome</keyword>
<evidence type="ECO:0000256" key="4">
    <source>
        <dbReference type="ARBA" id="ARBA00023027"/>
    </source>
</evidence>
<organism evidence="7 8">
    <name type="scientific">Pleomassaria siparia CBS 279.74</name>
    <dbReference type="NCBI Taxonomy" id="1314801"/>
    <lineage>
        <taxon>Eukaryota</taxon>
        <taxon>Fungi</taxon>
        <taxon>Dikarya</taxon>
        <taxon>Ascomycota</taxon>
        <taxon>Pezizomycotina</taxon>
        <taxon>Dothideomycetes</taxon>
        <taxon>Pleosporomycetidae</taxon>
        <taxon>Pleosporales</taxon>
        <taxon>Pleomassariaceae</taxon>
        <taxon>Pleomassaria</taxon>
    </lineage>
</organism>
<protein>
    <recommendedName>
        <fullName evidence="6">PARP catalytic domain-containing protein</fullName>
    </recommendedName>
</protein>
<evidence type="ECO:0000313" key="8">
    <source>
        <dbReference type="Proteomes" id="UP000799428"/>
    </source>
</evidence>
<dbReference type="Pfam" id="PF00644">
    <property type="entry name" value="PARP"/>
    <property type="match status" value="1"/>
</dbReference>
<dbReference type="InterPro" id="IPR051838">
    <property type="entry name" value="ARTD_PARP"/>
</dbReference>
<keyword evidence="4" id="KW-0520">NAD</keyword>
<dbReference type="EMBL" id="MU005768">
    <property type="protein sequence ID" value="KAF2710805.1"/>
    <property type="molecule type" value="Genomic_DNA"/>
</dbReference>
<accession>A0A6G1KE36</accession>
<keyword evidence="2" id="KW-0808">Transferase</keyword>
<name>A0A6G1KE36_9PLEO</name>
<dbReference type="GO" id="GO:0016779">
    <property type="term" value="F:nucleotidyltransferase activity"/>
    <property type="evidence" value="ECO:0007669"/>
    <property type="project" value="UniProtKB-KW"/>
</dbReference>
<dbReference type="InterPro" id="IPR012317">
    <property type="entry name" value="Poly(ADP-ribose)pol_cat_dom"/>
</dbReference>
<evidence type="ECO:0000256" key="5">
    <source>
        <dbReference type="SAM" id="MobiDB-lite"/>
    </source>
</evidence>
<keyword evidence="1" id="KW-0328">Glycosyltransferase</keyword>
<dbReference type="Proteomes" id="UP000799428">
    <property type="component" value="Unassembled WGS sequence"/>
</dbReference>
<dbReference type="SUPFAM" id="SSF56399">
    <property type="entry name" value="ADP-ribosylation"/>
    <property type="match status" value="1"/>
</dbReference>
<evidence type="ECO:0000256" key="2">
    <source>
        <dbReference type="ARBA" id="ARBA00022679"/>
    </source>
</evidence>